<evidence type="ECO:0000259" key="2">
    <source>
        <dbReference type="Pfam" id="PF05292"/>
    </source>
</evidence>
<protein>
    <submittedName>
        <fullName evidence="4">Malonyl-CoA decarboxylase</fullName>
    </submittedName>
</protein>
<keyword evidence="5" id="KW-1185">Reference proteome</keyword>
<evidence type="ECO:0000259" key="3">
    <source>
        <dbReference type="Pfam" id="PF17408"/>
    </source>
</evidence>
<reference evidence="4" key="1">
    <citation type="submission" date="2021-10" db="EMBL/GenBank/DDBJ databases">
        <title>Roseicella aerolatum sp. nov., isolated from aerosols of e-waste dismantling site.</title>
        <authorList>
            <person name="Qin T."/>
        </authorList>
    </citation>
    <scope>NUCLEOTIDE SEQUENCE</scope>
    <source>
        <strain evidence="4">GB24</strain>
    </source>
</reference>
<evidence type="ECO:0000256" key="1">
    <source>
        <dbReference type="SAM" id="MobiDB-lite"/>
    </source>
</evidence>
<feature type="domain" description="Malonyl-CoA decarboxylase N-terminal" evidence="3">
    <location>
        <begin position="99"/>
        <end position="182"/>
    </location>
</feature>
<dbReference type="InterPro" id="IPR007956">
    <property type="entry name" value="Malonyl_CoA_deC_C"/>
</dbReference>
<dbReference type="EMBL" id="JAJAQI010000054">
    <property type="protein sequence ID" value="MCB4824847.1"/>
    <property type="molecule type" value="Genomic_DNA"/>
</dbReference>
<dbReference type="RefSeq" id="WP_226613381.1">
    <property type="nucleotide sequence ID" value="NZ_JAJAQI010000054.1"/>
</dbReference>
<dbReference type="GO" id="GO:0006633">
    <property type="term" value="P:fatty acid biosynthetic process"/>
    <property type="evidence" value="ECO:0007669"/>
    <property type="project" value="InterPro"/>
</dbReference>
<dbReference type="InterPro" id="IPR035372">
    <property type="entry name" value="MCD_N"/>
</dbReference>
<dbReference type="Gene3D" id="1.20.140.90">
    <property type="entry name" value="Malonyl-CoA decarboxylase, oligemerization domain"/>
    <property type="match status" value="1"/>
</dbReference>
<organism evidence="4 5">
    <name type="scientific">Roseicella aerolata</name>
    <dbReference type="NCBI Taxonomy" id="2883479"/>
    <lineage>
        <taxon>Bacteria</taxon>
        <taxon>Pseudomonadati</taxon>
        <taxon>Pseudomonadota</taxon>
        <taxon>Alphaproteobacteria</taxon>
        <taxon>Acetobacterales</taxon>
        <taxon>Roseomonadaceae</taxon>
        <taxon>Roseicella</taxon>
    </lineage>
</organism>
<dbReference type="Gene3D" id="3.40.630.150">
    <property type="entry name" value="Malonyl-CoA decarboxylase, catalytic domain"/>
    <property type="match status" value="1"/>
</dbReference>
<dbReference type="Pfam" id="PF05292">
    <property type="entry name" value="MCD"/>
    <property type="match status" value="1"/>
</dbReference>
<dbReference type="Pfam" id="PF17408">
    <property type="entry name" value="MCD_N"/>
    <property type="match status" value="1"/>
</dbReference>
<proteinExistence type="predicted"/>
<dbReference type="InterPro" id="IPR038917">
    <property type="entry name" value="Malonyl_CoA_deC"/>
</dbReference>
<comment type="caution">
    <text evidence="4">The sequence shown here is derived from an EMBL/GenBank/DDBJ whole genome shotgun (WGS) entry which is preliminary data.</text>
</comment>
<dbReference type="AlphaFoldDB" id="A0A9X1IHS5"/>
<evidence type="ECO:0000313" key="5">
    <source>
        <dbReference type="Proteomes" id="UP001139311"/>
    </source>
</evidence>
<dbReference type="PANTHER" id="PTHR28641:SF1">
    <property type="entry name" value="MALONYL-COA DECARBOXYLASE, MITOCHONDRIAL"/>
    <property type="match status" value="1"/>
</dbReference>
<feature type="domain" description="Malonyl-CoA decarboxylase C-terminal" evidence="2">
    <location>
        <begin position="185"/>
        <end position="443"/>
    </location>
</feature>
<evidence type="ECO:0000313" key="4">
    <source>
        <dbReference type="EMBL" id="MCB4824847.1"/>
    </source>
</evidence>
<accession>A0A9X1IHS5</accession>
<dbReference type="InterPro" id="IPR042303">
    <property type="entry name" value="Malonyl_CoA_deC_C_sf"/>
</dbReference>
<dbReference type="Proteomes" id="UP001139311">
    <property type="component" value="Unassembled WGS sequence"/>
</dbReference>
<dbReference type="InterPro" id="IPR038351">
    <property type="entry name" value="MCD_N_sf"/>
</dbReference>
<gene>
    <name evidence="4" type="ORF">LHA35_24250</name>
</gene>
<sequence length="500" mass="54863">MPAAIAPSTSPSPSPSGLPESRTWLERVWASIADRGRPYADVPAATLPQLDRARRLAESLLSERGEASGAAVARELHDAVCALQGDDRPAFFRFLVERFAPKPETLRKAAEAWLAEPSIEAAARLAEAAEAPRQELLRRMNLAPGGTAALVTLREELLGLLRAEPALKVLDSDLRHLFASWFNRGFLELRRIDWQTPAAVLEKLIAYEAVHEIQGWDDLRRRLAADRRCFAFFHPSLPGEPLIFVEVALVQGLASAVQPLLSRDEPPGDPARADTAIFYSISNCQEGLRGISFGNFLIKQVVEELKAELPQLTRFATLSPVPGYRRWLERQLASPPEGGLFRPEEAAALAAAAGKDDPAEAFRALAEGGWWQEEPKREALRAPLLRLAAAYLTRPATDKGGIDPVARFHLGNGARLECINWLGNTSGRGMRESYGVMVNYLYDREEIEANHERFVHSGQVVRSPAVDGLLQLPRVAPASPSRSAFTRLLGGEQKASPKPG</sequence>
<feature type="region of interest" description="Disordered" evidence="1">
    <location>
        <begin position="1"/>
        <end position="20"/>
    </location>
</feature>
<name>A0A9X1IHS5_9PROT</name>
<dbReference type="GO" id="GO:0050080">
    <property type="term" value="F:malonyl-CoA decarboxylase activity"/>
    <property type="evidence" value="ECO:0007669"/>
    <property type="project" value="InterPro"/>
</dbReference>
<dbReference type="PANTHER" id="PTHR28641">
    <property type="match status" value="1"/>
</dbReference>